<reference evidence="1" key="1">
    <citation type="submission" date="2021-02" db="EMBL/GenBank/DDBJ databases">
        <authorList>
            <consortium name="DOE Joint Genome Institute"/>
            <person name="Ahrendt S."/>
            <person name="Looney B.P."/>
            <person name="Miyauchi S."/>
            <person name="Morin E."/>
            <person name="Drula E."/>
            <person name="Courty P.E."/>
            <person name="Chicoki N."/>
            <person name="Fauchery L."/>
            <person name="Kohler A."/>
            <person name="Kuo A."/>
            <person name="Labutti K."/>
            <person name="Pangilinan J."/>
            <person name="Lipzen A."/>
            <person name="Riley R."/>
            <person name="Andreopoulos W."/>
            <person name="He G."/>
            <person name="Johnson J."/>
            <person name="Barry K.W."/>
            <person name="Grigoriev I.V."/>
            <person name="Nagy L."/>
            <person name="Hibbett D."/>
            <person name="Henrissat B."/>
            <person name="Matheny P.B."/>
            <person name="Labbe J."/>
            <person name="Martin F."/>
        </authorList>
    </citation>
    <scope>NUCLEOTIDE SEQUENCE</scope>
    <source>
        <strain evidence="1">FP105234-sp</strain>
    </source>
</reference>
<keyword evidence="2" id="KW-1185">Reference proteome</keyword>
<evidence type="ECO:0000313" key="1">
    <source>
        <dbReference type="EMBL" id="KAI0043587.1"/>
    </source>
</evidence>
<name>A0ACB8RI43_9AGAM</name>
<reference evidence="1" key="2">
    <citation type="journal article" date="2022" name="New Phytol.">
        <title>Evolutionary transition to the ectomycorrhizal habit in the genomes of a hyperdiverse lineage of mushroom-forming fungi.</title>
        <authorList>
            <person name="Looney B."/>
            <person name="Miyauchi S."/>
            <person name="Morin E."/>
            <person name="Drula E."/>
            <person name="Courty P.E."/>
            <person name="Kohler A."/>
            <person name="Kuo A."/>
            <person name="LaButti K."/>
            <person name="Pangilinan J."/>
            <person name="Lipzen A."/>
            <person name="Riley R."/>
            <person name="Andreopoulos W."/>
            <person name="He G."/>
            <person name="Johnson J."/>
            <person name="Nolan M."/>
            <person name="Tritt A."/>
            <person name="Barry K.W."/>
            <person name="Grigoriev I.V."/>
            <person name="Nagy L.G."/>
            <person name="Hibbett D."/>
            <person name="Henrissat B."/>
            <person name="Matheny P.B."/>
            <person name="Labbe J."/>
            <person name="Martin F.M."/>
        </authorList>
    </citation>
    <scope>NUCLEOTIDE SEQUENCE</scope>
    <source>
        <strain evidence="1">FP105234-sp</strain>
    </source>
</reference>
<comment type="caution">
    <text evidence="1">The sequence shown here is derived from an EMBL/GenBank/DDBJ whole genome shotgun (WGS) entry which is preliminary data.</text>
</comment>
<proteinExistence type="predicted"/>
<evidence type="ECO:0000313" key="2">
    <source>
        <dbReference type="Proteomes" id="UP000814033"/>
    </source>
</evidence>
<sequence>MSISAATYDVSNLGTQITISNALSAPPLAILYYDWLLMLDLEVAYYWPPTHKLGWVSVFYLLNRYICLLGYTPFIRDLFTYGTVNVCHSLTAYHQSFQVALQILVGVLCIMRMYALYNRSRFVLGFLIAVALFSIVIGVWVVVTYQNQSVQIIASTIPGCNQLLSNADGRHLAAAWSGVLVFDTIIFILTAYKGFKLGLSTRGGLLHVLIRDGTVYFTVLFLANLGNILMLLLGPPALKAWTTTFINILSSTLISRVMINLRAAPILQWTPGPSTTISDYADVGAPLTTTFDIGFGTTSSPDGSFGRDRERYLAGDIELVVRSKDESS</sequence>
<accession>A0ACB8RI43</accession>
<organism evidence="1 2">
    <name type="scientific">Auriscalpium vulgare</name>
    <dbReference type="NCBI Taxonomy" id="40419"/>
    <lineage>
        <taxon>Eukaryota</taxon>
        <taxon>Fungi</taxon>
        <taxon>Dikarya</taxon>
        <taxon>Basidiomycota</taxon>
        <taxon>Agaricomycotina</taxon>
        <taxon>Agaricomycetes</taxon>
        <taxon>Russulales</taxon>
        <taxon>Auriscalpiaceae</taxon>
        <taxon>Auriscalpium</taxon>
    </lineage>
</organism>
<protein>
    <submittedName>
        <fullName evidence="1">Uncharacterized protein</fullName>
    </submittedName>
</protein>
<dbReference type="Proteomes" id="UP000814033">
    <property type="component" value="Unassembled WGS sequence"/>
</dbReference>
<dbReference type="EMBL" id="MU276012">
    <property type="protein sequence ID" value="KAI0043587.1"/>
    <property type="molecule type" value="Genomic_DNA"/>
</dbReference>
<gene>
    <name evidence="1" type="ORF">FA95DRAFT_1681818</name>
</gene>